<dbReference type="AlphaFoldDB" id="A0A8B7XT74"/>
<dbReference type="PANTHER" id="PTHR43391:SF86">
    <property type="entry name" value="SHORT-CHAIN DEHYDROGENASE_REDUCTASE FAMILY PROTEIN"/>
    <property type="match status" value="1"/>
</dbReference>
<dbReference type="GeneID" id="110975683"/>
<proteinExistence type="inferred from homology"/>
<evidence type="ECO:0000313" key="4">
    <source>
        <dbReference type="Proteomes" id="UP000694845"/>
    </source>
</evidence>
<dbReference type="InterPro" id="IPR036291">
    <property type="entry name" value="NAD(P)-bd_dom_sf"/>
</dbReference>
<comment type="similarity">
    <text evidence="1 3">Belongs to the short-chain dehydrogenases/reductases (SDR) family.</text>
</comment>
<dbReference type="PANTHER" id="PTHR43391">
    <property type="entry name" value="RETINOL DEHYDROGENASE-RELATED"/>
    <property type="match status" value="1"/>
</dbReference>
<dbReference type="GO" id="GO:0016491">
    <property type="term" value="F:oxidoreductase activity"/>
    <property type="evidence" value="ECO:0007669"/>
    <property type="project" value="UniProtKB-KW"/>
</dbReference>
<sequence length="283" mass="30947">MAPKVVLITGCSTGIGLATAVYLAKEKQHEFKVYATMRNLGSKGGLEAAAGDTLDKTLFIRKLDVTKEDTISSVVDEILRENGRIDVLVNNAGYSGVDGNDIKPLEWCHAMMDTNYWGVVRTTRAVLPAMKKQKSGRILNLSSVSGIIGTPFYATYTSSKFAVEGFSEAIAPVLRDGYNIRVSIIEPGPVKTVLMDKLQADPEGDAKDFDDITRDLFLARRKRIASLLGAMVQTADDIAKLHLEVILSENPHLRYQTNEIMTKMVAGKLADPTTDALLNVLKQ</sequence>
<dbReference type="InterPro" id="IPR020904">
    <property type="entry name" value="Sc_DH/Rdtase_CS"/>
</dbReference>
<dbReference type="Gene3D" id="3.40.50.720">
    <property type="entry name" value="NAD(P)-binding Rossmann-like Domain"/>
    <property type="match status" value="1"/>
</dbReference>
<evidence type="ECO:0000256" key="1">
    <source>
        <dbReference type="ARBA" id="ARBA00006484"/>
    </source>
</evidence>
<keyword evidence="4" id="KW-1185">Reference proteome</keyword>
<gene>
    <name evidence="5" type="primary">LOC110975683</name>
</gene>
<dbReference type="OrthoDB" id="47007at2759"/>
<protein>
    <submittedName>
        <fullName evidence="5">Retinol dehydrogenase 8-like</fullName>
    </submittedName>
</protein>
<dbReference type="PRINTS" id="PR00080">
    <property type="entry name" value="SDRFAMILY"/>
</dbReference>
<evidence type="ECO:0000313" key="5">
    <source>
        <dbReference type="RefSeq" id="XP_022084064.1"/>
    </source>
</evidence>
<dbReference type="InterPro" id="IPR002347">
    <property type="entry name" value="SDR_fam"/>
</dbReference>
<dbReference type="Proteomes" id="UP000694845">
    <property type="component" value="Unplaced"/>
</dbReference>
<keyword evidence="2" id="KW-0560">Oxidoreductase</keyword>
<organism evidence="4 5">
    <name type="scientific">Acanthaster planci</name>
    <name type="common">Crown-of-thorns starfish</name>
    <dbReference type="NCBI Taxonomy" id="133434"/>
    <lineage>
        <taxon>Eukaryota</taxon>
        <taxon>Metazoa</taxon>
        <taxon>Echinodermata</taxon>
        <taxon>Eleutherozoa</taxon>
        <taxon>Asterozoa</taxon>
        <taxon>Asteroidea</taxon>
        <taxon>Valvatacea</taxon>
        <taxon>Valvatida</taxon>
        <taxon>Acanthasteridae</taxon>
        <taxon>Acanthaster</taxon>
    </lineage>
</organism>
<dbReference type="PROSITE" id="PS00061">
    <property type="entry name" value="ADH_SHORT"/>
    <property type="match status" value="1"/>
</dbReference>
<name>A0A8B7XT74_ACAPL</name>
<dbReference type="GO" id="GO:0005829">
    <property type="term" value="C:cytosol"/>
    <property type="evidence" value="ECO:0007669"/>
    <property type="project" value="TreeGrafter"/>
</dbReference>
<reference evidence="5" key="1">
    <citation type="submission" date="2025-08" db="UniProtKB">
        <authorList>
            <consortium name="RefSeq"/>
        </authorList>
    </citation>
    <scope>IDENTIFICATION</scope>
</reference>
<evidence type="ECO:0000256" key="2">
    <source>
        <dbReference type="ARBA" id="ARBA00023002"/>
    </source>
</evidence>
<dbReference type="Pfam" id="PF00106">
    <property type="entry name" value="adh_short"/>
    <property type="match status" value="1"/>
</dbReference>
<dbReference type="RefSeq" id="XP_022084064.1">
    <property type="nucleotide sequence ID" value="XM_022228372.1"/>
</dbReference>
<evidence type="ECO:0000256" key="3">
    <source>
        <dbReference type="RuleBase" id="RU000363"/>
    </source>
</evidence>
<dbReference type="PRINTS" id="PR00081">
    <property type="entry name" value="GDHRDH"/>
</dbReference>
<dbReference type="KEGG" id="aplc:110975683"/>
<dbReference type="OMA" id="EDSICNC"/>
<accession>A0A8B7XT74</accession>
<dbReference type="SUPFAM" id="SSF51735">
    <property type="entry name" value="NAD(P)-binding Rossmann-fold domains"/>
    <property type="match status" value="1"/>
</dbReference>